<dbReference type="GO" id="GO:0003677">
    <property type="term" value="F:DNA binding"/>
    <property type="evidence" value="ECO:0007669"/>
    <property type="project" value="InterPro"/>
</dbReference>
<dbReference type="AlphaFoldDB" id="A0A8J3Q3S9"/>
<accession>A0A8J3Q3S9</accession>
<dbReference type="Gene3D" id="1.10.443.10">
    <property type="entry name" value="Intergrase catalytic core"/>
    <property type="match status" value="1"/>
</dbReference>
<comment type="caution">
    <text evidence="4">The sequence shown here is derived from an EMBL/GenBank/DDBJ whole genome shotgun (WGS) entry which is preliminary data.</text>
</comment>
<evidence type="ECO:0000259" key="3">
    <source>
        <dbReference type="PROSITE" id="PS51898"/>
    </source>
</evidence>
<dbReference type="InterPro" id="IPR011010">
    <property type="entry name" value="DNA_brk_join_enz"/>
</dbReference>
<evidence type="ECO:0000313" key="4">
    <source>
        <dbReference type="EMBL" id="GIH02871.1"/>
    </source>
</evidence>
<feature type="region of interest" description="Disordered" evidence="2">
    <location>
        <begin position="1"/>
        <end position="48"/>
    </location>
</feature>
<protein>
    <recommendedName>
        <fullName evidence="3">Tyr recombinase domain-containing protein</fullName>
    </recommendedName>
</protein>
<evidence type="ECO:0000256" key="1">
    <source>
        <dbReference type="ARBA" id="ARBA00023172"/>
    </source>
</evidence>
<evidence type="ECO:0000256" key="2">
    <source>
        <dbReference type="SAM" id="MobiDB-lite"/>
    </source>
</evidence>
<feature type="compositionally biased region" description="Low complexity" evidence="2">
    <location>
        <begin position="1"/>
        <end position="18"/>
    </location>
</feature>
<dbReference type="Proteomes" id="UP000612899">
    <property type="component" value="Unassembled WGS sequence"/>
</dbReference>
<dbReference type="PROSITE" id="PS51898">
    <property type="entry name" value="TYR_RECOMBINASE"/>
    <property type="match status" value="1"/>
</dbReference>
<evidence type="ECO:0000313" key="5">
    <source>
        <dbReference type="Proteomes" id="UP000612899"/>
    </source>
</evidence>
<dbReference type="GO" id="GO:0006310">
    <property type="term" value="P:DNA recombination"/>
    <property type="evidence" value="ECO:0007669"/>
    <property type="project" value="UniProtKB-KW"/>
</dbReference>
<reference evidence="4" key="1">
    <citation type="submission" date="2021-01" db="EMBL/GenBank/DDBJ databases">
        <title>Whole genome shotgun sequence of Rhizocola hellebori NBRC 109834.</title>
        <authorList>
            <person name="Komaki H."/>
            <person name="Tamura T."/>
        </authorList>
    </citation>
    <scope>NUCLEOTIDE SEQUENCE</scope>
    <source>
        <strain evidence="4">NBRC 109834</strain>
    </source>
</reference>
<gene>
    <name evidence="4" type="ORF">Rhe02_09380</name>
</gene>
<dbReference type="GO" id="GO:0015074">
    <property type="term" value="P:DNA integration"/>
    <property type="evidence" value="ECO:0007669"/>
    <property type="project" value="InterPro"/>
</dbReference>
<feature type="domain" description="Tyr recombinase" evidence="3">
    <location>
        <begin position="48"/>
        <end position="171"/>
    </location>
</feature>
<organism evidence="4 5">
    <name type="scientific">Rhizocola hellebori</name>
    <dbReference type="NCBI Taxonomy" id="1392758"/>
    <lineage>
        <taxon>Bacteria</taxon>
        <taxon>Bacillati</taxon>
        <taxon>Actinomycetota</taxon>
        <taxon>Actinomycetes</taxon>
        <taxon>Micromonosporales</taxon>
        <taxon>Micromonosporaceae</taxon>
        <taxon>Rhizocola</taxon>
    </lineage>
</organism>
<sequence length="171" mass="18958">MEAGLPAGSLKSSGAAGSVPAATPHHPRRRPLDLGIHGEAEKPTVRRRKVKPWQPELLGQWLDSVSDHRLYPVFHLGAFAGVRRGELLGLTWDDVDLDREQLTVRWQIAIVSYGRARRAIKTGGVPQYLRPPKTRDGEQRTVDLDPHTVEVLRRSRKAQATPQLSFSGGVP</sequence>
<keyword evidence="5" id="KW-1185">Reference proteome</keyword>
<dbReference type="InterPro" id="IPR013762">
    <property type="entry name" value="Integrase-like_cat_sf"/>
</dbReference>
<dbReference type="InterPro" id="IPR002104">
    <property type="entry name" value="Integrase_catalytic"/>
</dbReference>
<proteinExistence type="predicted"/>
<dbReference type="SUPFAM" id="SSF56349">
    <property type="entry name" value="DNA breaking-rejoining enzymes"/>
    <property type="match status" value="1"/>
</dbReference>
<keyword evidence="1" id="KW-0233">DNA recombination</keyword>
<dbReference type="EMBL" id="BONY01000004">
    <property type="protein sequence ID" value="GIH02871.1"/>
    <property type="molecule type" value="Genomic_DNA"/>
</dbReference>
<dbReference type="RefSeq" id="WP_203906797.1">
    <property type="nucleotide sequence ID" value="NZ_BONY01000004.1"/>
</dbReference>
<feature type="compositionally biased region" description="Basic and acidic residues" evidence="2">
    <location>
        <begin position="30"/>
        <end position="44"/>
    </location>
</feature>
<name>A0A8J3Q3S9_9ACTN</name>